<comment type="caution">
    <text evidence="1">The sequence shown here is derived from an EMBL/GenBank/DDBJ whole genome shotgun (WGS) entry which is preliminary data.</text>
</comment>
<keyword evidence="2" id="KW-1185">Reference proteome</keyword>
<dbReference type="Proteomes" id="UP000683360">
    <property type="component" value="Unassembled WGS sequence"/>
</dbReference>
<evidence type="ECO:0000313" key="1">
    <source>
        <dbReference type="EMBL" id="CAG2252074.1"/>
    </source>
</evidence>
<protein>
    <submittedName>
        <fullName evidence="1">Uncharacterized protein</fullName>
    </submittedName>
</protein>
<name>A0A8S3VEP4_MYTED</name>
<sequence>MEDFISSEKNQEILVTCESRKQDASRIVTLKSKDDFLYSDTVTKASILNQQLQSVYTKEDISMLPDLGNSHSIVNNIIIHERGVYKLLQELQLFKARGLDAVPANIFKQAAESQDLYLTRNDSTRQTTSTDTSPGCFTGLLDQLKWDTLQQTYKQATCPLLQDPEQTSGDTTSYLPRKEQGIAIELDR</sequence>
<gene>
    <name evidence="1" type="ORF">MEDL_63727</name>
</gene>
<dbReference type="EMBL" id="CAJPWZ010003105">
    <property type="protein sequence ID" value="CAG2252074.1"/>
    <property type="molecule type" value="Genomic_DNA"/>
</dbReference>
<reference evidence="1" key="1">
    <citation type="submission" date="2021-03" db="EMBL/GenBank/DDBJ databases">
        <authorList>
            <person name="Bekaert M."/>
        </authorList>
    </citation>
    <scope>NUCLEOTIDE SEQUENCE</scope>
</reference>
<dbReference type="AlphaFoldDB" id="A0A8S3VEP4"/>
<dbReference type="OrthoDB" id="6143061at2759"/>
<evidence type="ECO:0000313" key="2">
    <source>
        <dbReference type="Proteomes" id="UP000683360"/>
    </source>
</evidence>
<accession>A0A8S3VEP4</accession>
<organism evidence="1 2">
    <name type="scientific">Mytilus edulis</name>
    <name type="common">Blue mussel</name>
    <dbReference type="NCBI Taxonomy" id="6550"/>
    <lineage>
        <taxon>Eukaryota</taxon>
        <taxon>Metazoa</taxon>
        <taxon>Spiralia</taxon>
        <taxon>Lophotrochozoa</taxon>
        <taxon>Mollusca</taxon>
        <taxon>Bivalvia</taxon>
        <taxon>Autobranchia</taxon>
        <taxon>Pteriomorphia</taxon>
        <taxon>Mytilida</taxon>
        <taxon>Mytiloidea</taxon>
        <taxon>Mytilidae</taxon>
        <taxon>Mytilinae</taxon>
        <taxon>Mytilus</taxon>
    </lineage>
</organism>
<proteinExistence type="predicted"/>